<sequence>MVVRASNLCYLLLLTYFCAVGIGEAAKIEDVGYGYTLQSVTTVDSSVNSLTADLSLIKNSSVYGPDIQNLQLFVSFETKNRLRIRITDSKNKRWEIPEDIFPRQPHPTRLKNPNSDLVFTLHNTSPFGFSVSRRSSGDVLFDTTPDGLNPETFLVFKDQYIQLSSALPKERSYLYGLGEHTKKSFRIRHNDTLTLWNSDTFSAYTDVNLYSSHPFYIDMRSPDGTTHGVLLLNSNGMDIVYTGDRITYKIIGGIIDLYFFAGPSPVSVIQQYTKFVGRPAPMPYWSFGFHQGRYGYKNVSELRTVVAAYAKAGIPLEGIWADIDYMDVYKDFTLDPINYPPNQMKQFLDELHQNGQKYVPILDPGISVNETYGTYVRGKKADIFIKRDGVPIVGQVWKGPINFPDFLNPATQNFWENEIKLFREIIPVDGLWLDMNEISTFMTAPSIPFSTLDDPPYKINNNGTKLPLNHFSIPATSVLYGNVSQYNAHNLYGLLEAKVSRKAWINLTGKRPFILTRSTFPSSGRYTARWTGDNAARWEDFAYSIPSILNCGLWGIPMVGADICGFLKDTNEELCRRWTQLGAFYPFARDHSDMYKIRQELYLWDSVAATARKVFGLRYRLLPYFYTLMYEAHKTGNPIARPLFFSFPKDVKTYEISTQFLLGKGVLVSPVLKPGETSVDAYFPMGNWFDLFNYSNSVSVNSGKQITLDAPPDHMNVHVREGNILPLQGQAMTTDAARKTPFELIVVVSSKENSSGQLFLDDDEQLDLGKQGGNWSLVRFHSRIVDNIVQVTSNVVNGDFALNQKWIIEKVTLIGIEKFKRLRGYQLSTIREANLMEESTMIRERVNSYTGFLTVEISELSLLIGEEFKMDLELEQEQEQTK</sequence>
<protein>
    <submittedName>
        <fullName evidence="1">Alpha-glucosidase-like</fullName>
    </submittedName>
</protein>
<keyword evidence="2" id="KW-1185">Reference proteome</keyword>
<evidence type="ECO:0000313" key="2">
    <source>
        <dbReference type="Proteomes" id="UP001164539"/>
    </source>
</evidence>
<reference evidence="1 2" key="1">
    <citation type="journal article" date="2023" name="Science">
        <title>Complex scaffold remodeling in plant triterpene biosynthesis.</title>
        <authorList>
            <person name="De La Pena R."/>
            <person name="Hodgson H."/>
            <person name="Liu J.C."/>
            <person name="Stephenson M.J."/>
            <person name="Martin A.C."/>
            <person name="Owen C."/>
            <person name="Harkess A."/>
            <person name="Leebens-Mack J."/>
            <person name="Jimenez L.E."/>
            <person name="Osbourn A."/>
            <person name="Sattely E.S."/>
        </authorList>
    </citation>
    <scope>NUCLEOTIDE SEQUENCE [LARGE SCALE GENOMIC DNA]</scope>
    <source>
        <strain evidence="2">cv. JPN11</strain>
        <tissue evidence="1">Leaf</tissue>
    </source>
</reference>
<accession>A0ACC1WU98</accession>
<dbReference type="EMBL" id="CM051406">
    <property type="protein sequence ID" value="KAJ4702564.1"/>
    <property type="molecule type" value="Genomic_DNA"/>
</dbReference>
<dbReference type="Proteomes" id="UP001164539">
    <property type="component" value="Chromosome 13"/>
</dbReference>
<name>A0ACC1WU98_MELAZ</name>
<comment type="caution">
    <text evidence="1">The sequence shown here is derived from an EMBL/GenBank/DDBJ whole genome shotgun (WGS) entry which is preliminary data.</text>
</comment>
<organism evidence="1 2">
    <name type="scientific">Melia azedarach</name>
    <name type="common">Chinaberry tree</name>
    <dbReference type="NCBI Taxonomy" id="155640"/>
    <lineage>
        <taxon>Eukaryota</taxon>
        <taxon>Viridiplantae</taxon>
        <taxon>Streptophyta</taxon>
        <taxon>Embryophyta</taxon>
        <taxon>Tracheophyta</taxon>
        <taxon>Spermatophyta</taxon>
        <taxon>Magnoliopsida</taxon>
        <taxon>eudicotyledons</taxon>
        <taxon>Gunneridae</taxon>
        <taxon>Pentapetalae</taxon>
        <taxon>rosids</taxon>
        <taxon>malvids</taxon>
        <taxon>Sapindales</taxon>
        <taxon>Meliaceae</taxon>
        <taxon>Melia</taxon>
    </lineage>
</organism>
<evidence type="ECO:0000313" key="1">
    <source>
        <dbReference type="EMBL" id="KAJ4702564.1"/>
    </source>
</evidence>
<gene>
    <name evidence="1" type="ORF">OWV82_022599</name>
</gene>
<proteinExistence type="predicted"/>